<dbReference type="AlphaFoldDB" id="A0A8E2F8F7"/>
<accession>A0A8E2F8F7</accession>
<reference evidence="1 2" key="1">
    <citation type="journal article" date="2016" name="Nat. Commun.">
        <title>Ectomycorrhizal ecology is imprinted in the genome of the dominant symbiotic fungus Cenococcum geophilum.</title>
        <authorList>
            <consortium name="DOE Joint Genome Institute"/>
            <person name="Peter M."/>
            <person name="Kohler A."/>
            <person name="Ohm R.A."/>
            <person name="Kuo A."/>
            <person name="Krutzmann J."/>
            <person name="Morin E."/>
            <person name="Arend M."/>
            <person name="Barry K.W."/>
            <person name="Binder M."/>
            <person name="Choi C."/>
            <person name="Clum A."/>
            <person name="Copeland A."/>
            <person name="Grisel N."/>
            <person name="Haridas S."/>
            <person name="Kipfer T."/>
            <person name="LaButti K."/>
            <person name="Lindquist E."/>
            <person name="Lipzen A."/>
            <person name="Maire R."/>
            <person name="Meier B."/>
            <person name="Mihaltcheva S."/>
            <person name="Molinier V."/>
            <person name="Murat C."/>
            <person name="Poggeler S."/>
            <person name="Quandt C.A."/>
            <person name="Sperisen C."/>
            <person name="Tritt A."/>
            <person name="Tisserant E."/>
            <person name="Crous P.W."/>
            <person name="Henrissat B."/>
            <person name="Nehls U."/>
            <person name="Egli S."/>
            <person name="Spatafora J.W."/>
            <person name="Grigoriev I.V."/>
            <person name="Martin F.M."/>
        </authorList>
    </citation>
    <scope>NUCLEOTIDE SEQUENCE [LARGE SCALE GENOMIC DNA]</scope>
    <source>
        <strain evidence="1 2">CBS 207.34</strain>
    </source>
</reference>
<dbReference type="EMBL" id="KV748889">
    <property type="protein sequence ID" value="OCL12339.1"/>
    <property type="molecule type" value="Genomic_DNA"/>
</dbReference>
<evidence type="ECO:0000313" key="2">
    <source>
        <dbReference type="Proteomes" id="UP000250140"/>
    </source>
</evidence>
<gene>
    <name evidence="1" type="ORF">AOQ84DRAFT_227837</name>
</gene>
<dbReference type="OrthoDB" id="3939858at2759"/>
<protein>
    <submittedName>
        <fullName evidence="1">Uncharacterized protein</fullName>
    </submittedName>
</protein>
<sequence length="816" mass="83419">MSELRAGFTQDTPAGPFVAAQIAPKQGSLFSRLRNIFSKRDELCVEDDFYYYLRGIPEANTFCNIWISIPPATTTVDYTSTITAIDVTATLTDTVVNTIRTTTVITVTATEAYGMAMLAKEKRGAAPAPTQPPLIRRNALLNGIAAVVTHAISGTVASSADMPAGTAKASIDAGLSSACSCLDYQPLSTFTVTYTDLPYFTTLDAFEQGTLTLLSTIIRTSYTTQTITQTTNTGLVPSTTLALSSPPLNSTAYAATYVSADLNNTASMGLGAISSSSLDTAASSTVSTVTPVTVIGGPGRASSEARTIATSLPISCPENNNQTITNIVGNERFEFLVSCDVNVLDNTTILSTSVAGPTECAAECSFVNDAFQEALCQSAVFVPTVGNDNCVLKKSAEAYTQAAGYVSFILLNTFTGGNDSTCSPDTFAGTSISVDTSSLIASITSASLSVTQLPYAVSTGGGGEFSTYYSHGEFDSAGVYHWSNYYVGASSSSWYVEYASSWTCTVTYSQTIVIPQTITNGTGGGSNTAITVTTITTIIHGSTTTIIDGGATTIIINTNGQTMVPASLTSGGGVFSTGGSTVVLASYGRSGVIFPASTTSSTETMTSMTATATIVSIGTAVSGGASSSGFGNNMTRGVVSESIVSGGSGETTSSGFYNANSTGGAGVISPSVSTLPILSGTISSSEIAPVTSVGSGIISFNTSTNALGVATTLSSGLTPILSFNGSTSSTNVTVIVITTVISGVTSEYISTGGFGAISPTSEVASASISSLRINQTVTTINETIYVGTTVTSGATSIYMSTGGLLFQVEHRADSPR</sequence>
<dbReference type="Proteomes" id="UP000250140">
    <property type="component" value="Unassembled WGS sequence"/>
</dbReference>
<evidence type="ECO:0000313" key="1">
    <source>
        <dbReference type="EMBL" id="OCL12339.1"/>
    </source>
</evidence>
<keyword evidence="2" id="KW-1185">Reference proteome</keyword>
<name>A0A8E2F8F7_9PEZI</name>
<proteinExistence type="predicted"/>
<organism evidence="1 2">
    <name type="scientific">Glonium stellatum</name>
    <dbReference type="NCBI Taxonomy" id="574774"/>
    <lineage>
        <taxon>Eukaryota</taxon>
        <taxon>Fungi</taxon>
        <taxon>Dikarya</taxon>
        <taxon>Ascomycota</taxon>
        <taxon>Pezizomycotina</taxon>
        <taxon>Dothideomycetes</taxon>
        <taxon>Pleosporomycetidae</taxon>
        <taxon>Gloniales</taxon>
        <taxon>Gloniaceae</taxon>
        <taxon>Glonium</taxon>
    </lineage>
</organism>